<dbReference type="Proteomes" id="UP001057375">
    <property type="component" value="Unassembled WGS sequence"/>
</dbReference>
<feature type="non-terminal residue" evidence="2">
    <location>
        <position position="128"/>
    </location>
</feature>
<keyword evidence="3" id="KW-1185">Reference proteome</keyword>
<protein>
    <submittedName>
        <fullName evidence="2">Insulinase family protein</fullName>
    </submittedName>
</protein>
<dbReference type="InterPro" id="IPR007863">
    <property type="entry name" value="Peptidase_M16_C"/>
</dbReference>
<sequence>MGLVTDPIDYLTAQILKHALVTSTAAPLKKALADAQIGEDISATLTDGIHSGLAIIAKNTSSDRAQDFENVITTALMQLVNNGIDKDLIQSSINIVEYDMREASRFPTKGIIYHINSMQSWLYTDNPT</sequence>
<dbReference type="InterPro" id="IPR011249">
    <property type="entry name" value="Metalloenz_LuxS/M16"/>
</dbReference>
<evidence type="ECO:0000259" key="1">
    <source>
        <dbReference type="Pfam" id="PF05193"/>
    </source>
</evidence>
<dbReference type="SUPFAM" id="SSF63411">
    <property type="entry name" value="LuxS/MPP-like metallohydrolase"/>
    <property type="match status" value="1"/>
</dbReference>
<proteinExistence type="predicted"/>
<accession>A0ABQ5KNI3</accession>
<dbReference type="Gene3D" id="3.30.830.10">
    <property type="entry name" value="Metalloenzyme, LuxS/M16 peptidase-like"/>
    <property type="match status" value="1"/>
</dbReference>
<dbReference type="Pfam" id="PF05193">
    <property type="entry name" value="Peptidase_M16_C"/>
    <property type="match status" value="1"/>
</dbReference>
<feature type="domain" description="Peptidase M16 C-terminal" evidence="1">
    <location>
        <begin position="9"/>
        <end position="94"/>
    </location>
</feature>
<reference evidence="2" key="1">
    <citation type="submission" date="2022-03" db="EMBL/GenBank/DDBJ databases">
        <title>Draft genome sequence of Aduncisulcus paluster, a free-living microaerophilic Fornicata.</title>
        <authorList>
            <person name="Yuyama I."/>
            <person name="Kume K."/>
            <person name="Tamura T."/>
            <person name="Inagaki Y."/>
            <person name="Hashimoto T."/>
        </authorList>
    </citation>
    <scope>NUCLEOTIDE SEQUENCE</scope>
    <source>
        <strain evidence="2">NY0171</strain>
    </source>
</reference>
<organism evidence="2 3">
    <name type="scientific">Aduncisulcus paluster</name>
    <dbReference type="NCBI Taxonomy" id="2918883"/>
    <lineage>
        <taxon>Eukaryota</taxon>
        <taxon>Metamonada</taxon>
        <taxon>Carpediemonas-like organisms</taxon>
        <taxon>Aduncisulcus</taxon>
    </lineage>
</organism>
<comment type="caution">
    <text evidence="2">The sequence shown here is derived from an EMBL/GenBank/DDBJ whole genome shotgun (WGS) entry which is preliminary data.</text>
</comment>
<name>A0ABQ5KNI3_9EUKA</name>
<dbReference type="EMBL" id="BQXS01010676">
    <property type="protein sequence ID" value="GKT34070.1"/>
    <property type="molecule type" value="Genomic_DNA"/>
</dbReference>
<evidence type="ECO:0000313" key="2">
    <source>
        <dbReference type="EMBL" id="GKT34070.1"/>
    </source>
</evidence>
<evidence type="ECO:0000313" key="3">
    <source>
        <dbReference type="Proteomes" id="UP001057375"/>
    </source>
</evidence>
<gene>
    <name evidence="2" type="ORF">ADUPG1_007596</name>
</gene>